<keyword evidence="2" id="KW-1185">Reference proteome</keyword>
<dbReference type="EMBL" id="BSXV01002722">
    <property type="protein sequence ID" value="GME96553.1"/>
    <property type="molecule type" value="Genomic_DNA"/>
</dbReference>
<evidence type="ECO:0000313" key="2">
    <source>
        <dbReference type="Proteomes" id="UP001165101"/>
    </source>
</evidence>
<comment type="caution">
    <text evidence="1">The sequence shown here is derived from an EMBL/GenBank/DDBJ whole genome shotgun (WGS) entry which is preliminary data.</text>
</comment>
<proteinExistence type="predicted"/>
<name>A0ACB5TWE0_CANBO</name>
<evidence type="ECO:0000313" key="1">
    <source>
        <dbReference type="EMBL" id="GME96553.1"/>
    </source>
</evidence>
<organism evidence="1 2">
    <name type="scientific">Candida boidinii</name>
    <name type="common">Yeast</name>
    <dbReference type="NCBI Taxonomy" id="5477"/>
    <lineage>
        <taxon>Eukaryota</taxon>
        <taxon>Fungi</taxon>
        <taxon>Dikarya</taxon>
        <taxon>Ascomycota</taxon>
        <taxon>Saccharomycotina</taxon>
        <taxon>Pichiomycetes</taxon>
        <taxon>Pichiales</taxon>
        <taxon>Pichiaceae</taxon>
        <taxon>Ogataea</taxon>
        <taxon>Ogataea/Candida clade</taxon>
    </lineage>
</organism>
<dbReference type="Proteomes" id="UP001165101">
    <property type="component" value="Unassembled WGS sequence"/>
</dbReference>
<gene>
    <name evidence="1" type="ORF">Cboi01_000430500</name>
</gene>
<protein>
    <submittedName>
        <fullName evidence="1">Unnamed protein product</fullName>
    </submittedName>
</protein>
<sequence>MSGATEVLTRGHLLAEKDYNHATDATYKQYREAADRAYQRRSDLSKKSQQAFKSGDKAKAHELSVDAKKQLDIAEENNAKAAEYVFYQNNLDSDNNEIDLHGLYVKEAEYILKKRVVMGIQNNESTLEVIVGKGLHSQNGIAKLKPAVENLCREANLRNYIDHKNTGVLVIELQNANVPQSWMNYSSPYNAPTKPNNTYNNQPGYQQQPQYNNNYQQQQPQYNNNYQQQQQYNNNNNNNNNNDIIVTVLKMICACLSK</sequence>
<accession>A0ACB5TWE0</accession>
<reference evidence="1" key="1">
    <citation type="submission" date="2023-04" db="EMBL/GenBank/DDBJ databases">
        <title>Candida boidinii NBRC 1967.</title>
        <authorList>
            <person name="Ichikawa N."/>
            <person name="Sato H."/>
            <person name="Tonouchi N."/>
        </authorList>
    </citation>
    <scope>NUCLEOTIDE SEQUENCE</scope>
    <source>
        <strain evidence="1">NBRC 1967</strain>
    </source>
</reference>